<protein>
    <submittedName>
        <fullName evidence="2">Uncharacterized protein</fullName>
    </submittedName>
</protein>
<evidence type="ECO:0000313" key="2">
    <source>
        <dbReference type="EMBL" id="SVA97925.1"/>
    </source>
</evidence>
<dbReference type="EMBL" id="UINC01024398">
    <property type="protein sequence ID" value="SVA97925.1"/>
    <property type="molecule type" value="Genomic_DNA"/>
</dbReference>
<dbReference type="AlphaFoldDB" id="A0A382A8R5"/>
<proteinExistence type="predicted"/>
<evidence type="ECO:0000256" key="1">
    <source>
        <dbReference type="SAM" id="MobiDB-lite"/>
    </source>
</evidence>
<feature type="region of interest" description="Disordered" evidence="1">
    <location>
        <begin position="20"/>
        <end position="42"/>
    </location>
</feature>
<organism evidence="2">
    <name type="scientific">marine metagenome</name>
    <dbReference type="NCBI Taxonomy" id="408172"/>
    <lineage>
        <taxon>unclassified sequences</taxon>
        <taxon>metagenomes</taxon>
        <taxon>ecological metagenomes</taxon>
    </lineage>
</organism>
<reference evidence="2" key="1">
    <citation type="submission" date="2018-05" db="EMBL/GenBank/DDBJ databases">
        <authorList>
            <person name="Lanie J.A."/>
            <person name="Ng W.-L."/>
            <person name="Kazmierczak K.M."/>
            <person name="Andrzejewski T.M."/>
            <person name="Davidsen T.M."/>
            <person name="Wayne K.J."/>
            <person name="Tettelin H."/>
            <person name="Glass J.I."/>
            <person name="Rusch D."/>
            <person name="Podicherti R."/>
            <person name="Tsui H.-C.T."/>
            <person name="Winkler M.E."/>
        </authorList>
    </citation>
    <scope>NUCLEOTIDE SEQUENCE</scope>
</reference>
<gene>
    <name evidence="2" type="ORF">METZ01_LOCUS150779</name>
</gene>
<sequence>MAVGQRYHIVGAVAHGAARETGRPAQIVPGPSPLTQPDDAQSGRRVHRVSWAKLLARVFQYDVMCPSCSGRMKILTALIKPGSVRAYLDGVGLPSRAPPIAPSRLDRQLEFDEAACSLRRVSADTPVPTRHAIAATRRFSMSSA</sequence>
<accession>A0A382A8R5</accession>
<name>A0A382A8R5_9ZZZZ</name>